<dbReference type="GO" id="GO:0044550">
    <property type="term" value="P:secondary metabolite biosynthetic process"/>
    <property type="evidence" value="ECO:0007669"/>
    <property type="project" value="TreeGrafter"/>
</dbReference>
<feature type="domain" description="Beta-ketoacyl-[acyl-carrier-protein] synthase III C-terminal" evidence="3">
    <location>
        <begin position="248"/>
        <end position="337"/>
    </location>
</feature>
<dbReference type="EMBL" id="UOFI01000139">
    <property type="protein sequence ID" value="VAW68837.1"/>
    <property type="molecule type" value="Genomic_DNA"/>
</dbReference>
<dbReference type="AlphaFoldDB" id="A0A3B0XZU3"/>
<dbReference type="Gene3D" id="3.40.47.10">
    <property type="match status" value="1"/>
</dbReference>
<sequence>MSVSDGYKIQLLGTGVCLPRKQVTSADIDFQQGYRPGYTESKTGVKSRYYATTESASELAVAAIQQALSVNKLAIDDVDCLIAASGTMEQSIPCNAAKIHARLALSRPIPAFDINMTCLSALMAMDMAISLLASGRYKKILIVSSEIASVGINLQDIKTAGIFGDGAAAIILSACDEPVTVPCPQVLTSHFETHSEGVDLCEIRGGGSLNHPSKIEGDYQLYGQFQMKGKELYKLTARIIDGFIDRALSEAGLSLQHIDWVVPHQASAYALSHLQKRLSLPDKKMINIFSTHGNQIAASIPTALHTLMHQNKLKKGDHILLIGTSAGLSIGCMVWKWS</sequence>
<organism evidence="5">
    <name type="scientific">hydrothermal vent metagenome</name>
    <dbReference type="NCBI Taxonomy" id="652676"/>
    <lineage>
        <taxon>unclassified sequences</taxon>
        <taxon>metagenomes</taxon>
        <taxon>ecological metagenomes</taxon>
    </lineage>
</organism>
<dbReference type="GO" id="GO:0006633">
    <property type="term" value="P:fatty acid biosynthetic process"/>
    <property type="evidence" value="ECO:0007669"/>
    <property type="project" value="InterPro"/>
</dbReference>
<dbReference type="Pfam" id="PF08545">
    <property type="entry name" value="ACP_syn_III"/>
    <property type="match status" value="1"/>
</dbReference>
<evidence type="ECO:0000256" key="2">
    <source>
        <dbReference type="ARBA" id="ARBA00023315"/>
    </source>
</evidence>
<evidence type="ECO:0000259" key="3">
    <source>
        <dbReference type="Pfam" id="PF08541"/>
    </source>
</evidence>
<name>A0A3B0XZU3_9ZZZZ</name>
<dbReference type="InterPro" id="IPR013747">
    <property type="entry name" value="ACP_syn_III_C"/>
</dbReference>
<keyword evidence="2 5" id="KW-0012">Acyltransferase</keyword>
<dbReference type="InterPro" id="IPR013751">
    <property type="entry name" value="ACP_syn_III_N"/>
</dbReference>
<dbReference type="InterPro" id="IPR020615">
    <property type="entry name" value="Thiolase_acyl_enz_int_AS"/>
</dbReference>
<evidence type="ECO:0000256" key="1">
    <source>
        <dbReference type="ARBA" id="ARBA00022679"/>
    </source>
</evidence>
<dbReference type="SUPFAM" id="SSF53901">
    <property type="entry name" value="Thiolase-like"/>
    <property type="match status" value="1"/>
</dbReference>
<proteinExistence type="predicted"/>
<dbReference type="CDD" id="cd00830">
    <property type="entry name" value="KAS_III"/>
    <property type="match status" value="1"/>
</dbReference>
<dbReference type="EC" id="2.3.1.41" evidence="5"/>
<dbReference type="PANTHER" id="PTHR34069:SF2">
    <property type="entry name" value="BETA-KETOACYL-[ACYL-CARRIER-PROTEIN] SYNTHASE III"/>
    <property type="match status" value="1"/>
</dbReference>
<dbReference type="GO" id="GO:0004315">
    <property type="term" value="F:3-oxoacyl-[acyl-carrier-protein] synthase activity"/>
    <property type="evidence" value="ECO:0007669"/>
    <property type="project" value="UniProtKB-EC"/>
</dbReference>
<evidence type="ECO:0000259" key="4">
    <source>
        <dbReference type="Pfam" id="PF08545"/>
    </source>
</evidence>
<keyword evidence="1 5" id="KW-0808">Transferase</keyword>
<feature type="domain" description="Beta-ketoacyl-[acyl-carrier-protein] synthase III N-terminal" evidence="4">
    <location>
        <begin position="112"/>
        <end position="178"/>
    </location>
</feature>
<accession>A0A3B0XZU3</accession>
<gene>
    <name evidence="5" type="ORF">MNBD_GAMMA09-1064</name>
</gene>
<protein>
    <submittedName>
        <fullName evidence="5">3-oxoacyl-[acyl-carrier-protein] synthase</fullName>
        <ecNumber evidence="5">2.3.1.41</ecNumber>
    </submittedName>
</protein>
<reference evidence="5" key="1">
    <citation type="submission" date="2018-06" db="EMBL/GenBank/DDBJ databases">
        <authorList>
            <person name="Zhirakovskaya E."/>
        </authorList>
    </citation>
    <scope>NUCLEOTIDE SEQUENCE</scope>
</reference>
<dbReference type="Pfam" id="PF08541">
    <property type="entry name" value="ACP_syn_III_C"/>
    <property type="match status" value="1"/>
</dbReference>
<dbReference type="PROSITE" id="PS00098">
    <property type="entry name" value="THIOLASE_1"/>
    <property type="match status" value="1"/>
</dbReference>
<evidence type="ECO:0000313" key="5">
    <source>
        <dbReference type="EMBL" id="VAW68837.1"/>
    </source>
</evidence>
<dbReference type="InterPro" id="IPR016039">
    <property type="entry name" value="Thiolase-like"/>
</dbReference>
<dbReference type="PANTHER" id="PTHR34069">
    <property type="entry name" value="3-OXOACYL-[ACYL-CARRIER-PROTEIN] SYNTHASE 3"/>
    <property type="match status" value="1"/>
</dbReference>